<dbReference type="AlphaFoldDB" id="A0A830GM14"/>
<protein>
    <recommendedName>
        <fullName evidence="4">DUF2306 domain-containing protein</fullName>
    </recommendedName>
</protein>
<feature type="transmembrane region" description="Helical" evidence="1">
    <location>
        <begin position="99"/>
        <end position="122"/>
    </location>
</feature>
<evidence type="ECO:0008006" key="4">
    <source>
        <dbReference type="Google" id="ProtNLM"/>
    </source>
</evidence>
<keyword evidence="1" id="KW-0472">Membrane</keyword>
<name>A0A830GM14_9EURY</name>
<dbReference type="InterPro" id="IPR018750">
    <property type="entry name" value="DUF2306_membrane"/>
</dbReference>
<feature type="transmembrane region" description="Helical" evidence="1">
    <location>
        <begin position="6"/>
        <end position="30"/>
    </location>
</feature>
<feature type="transmembrane region" description="Helical" evidence="1">
    <location>
        <begin position="66"/>
        <end position="87"/>
    </location>
</feature>
<evidence type="ECO:0000256" key="1">
    <source>
        <dbReference type="SAM" id="Phobius"/>
    </source>
</evidence>
<feature type="transmembrane region" description="Helical" evidence="1">
    <location>
        <begin position="42"/>
        <end position="60"/>
    </location>
</feature>
<dbReference type="Proteomes" id="UP000605784">
    <property type="component" value="Unassembled WGS sequence"/>
</dbReference>
<keyword evidence="1" id="KW-0812">Transmembrane</keyword>
<sequence length="217" mass="23427">MTTVETATLWVHIVAGFLALFAGVGAFVTEKGGLRHRHAGRAYVYGMVVVAATALALFALDPTATRQFLALVAVFSFYFVFSGYRVLSRKRPADAPTAVDWGAVTLYGLASVGLLAMGTLQFLAGNGFAVVVLVFGVLGTVLTVADVRSFRTETDPRAWLGEHVTRMGAGYIATVTAFSAVNFVFLPPVGRWLWPTLLGTPLLVYLQRRYEARFVSA</sequence>
<gene>
    <name evidence="2" type="ORF">GCM10009030_24450</name>
</gene>
<dbReference type="Pfam" id="PF10067">
    <property type="entry name" value="DUF2306"/>
    <property type="match status" value="1"/>
</dbReference>
<reference evidence="2" key="1">
    <citation type="journal article" date="2014" name="Int. J. Syst. Evol. Microbiol.">
        <title>Complete genome sequence of Corynebacterium casei LMG S-19264T (=DSM 44701T), isolated from a smear-ripened cheese.</title>
        <authorList>
            <consortium name="US DOE Joint Genome Institute (JGI-PGF)"/>
            <person name="Walter F."/>
            <person name="Albersmeier A."/>
            <person name="Kalinowski J."/>
            <person name="Ruckert C."/>
        </authorList>
    </citation>
    <scope>NUCLEOTIDE SEQUENCE</scope>
    <source>
        <strain evidence="2">JCM 17820</strain>
    </source>
</reference>
<keyword evidence="1" id="KW-1133">Transmembrane helix</keyword>
<keyword evidence="3" id="KW-1185">Reference proteome</keyword>
<reference evidence="2" key="2">
    <citation type="submission" date="2020-09" db="EMBL/GenBank/DDBJ databases">
        <authorList>
            <person name="Sun Q."/>
            <person name="Ohkuma M."/>
        </authorList>
    </citation>
    <scope>NUCLEOTIDE SEQUENCE</scope>
    <source>
        <strain evidence="2">JCM 17820</strain>
    </source>
</reference>
<evidence type="ECO:0000313" key="3">
    <source>
        <dbReference type="Proteomes" id="UP000605784"/>
    </source>
</evidence>
<feature type="transmembrane region" description="Helical" evidence="1">
    <location>
        <begin position="168"/>
        <end position="186"/>
    </location>
</feature>
<proteinExistence type="predicted"/>
<evidence type="ECO:0000313" key="2">
    <source>
        <dbReference type="EMBL" id="GGN96282.1"/>
    </source>
</evidence>
<comment type="caution">
    <text evidence="2">The sequence shown here is derived from an EMBL/GenBank/DDBJ whole genome shotgun (WGS) entry which is preliminary data.</text>
</comment>
<accession>A0A830GM14</accession>
<feature type="transmembrane region" description="Helical" evidence="1">
    <location>
        <begin position="128"/>
        <end position="147"/>
    </location>
</feature>
<dbReference type="EMBL" id="BMOU01000004">
    <property type="protein sequence ID" value="GGN96282.1"/>
    <property type="molecule type" value="Genomic_DNA"/>
</dbReference>
<dbReference type="RefSeq" id="WP_188998031.1">
    <property type="nucleotide sequence ID" value="NZ_BMOU01000004.1"/>
</dbReference>
<organism evidence="2 3">
    <name type="scientific">Haloarcula pellucida</name>
    <dbReference type="NCBI Taxonomy" id="1427151"/>
    <lineage>
        <taxon>Archaea</taxon>
        <taxon>Methanobacteriati</taxon>
        <taxon>Methanobacteriota</taxon>
        <taxon>Stenosarchaea group</taxon>
        <taxon>Halobacteria</taxon>
        <taxon>Halobacteriales</taxon>
        <taxon>Haloarculaceae</taxon>
        <taxon>Haloarcula</taxon>
    </lineage>
</organism>